<evidence type="ECO:0000313" key="1">
    <source>
        <dbReference type="EnsemblPlants" id="AVESA.00010b.r2.3AG0441820.1.CDS.1"/>
    </source>
</evidence>
<reference evidence="1" key="2">
    <citation type="submission" date="2025-09" db="UniProtKB">
        <authorList>
            <consortium name="EnsemblPlants"/>
        </authorList>
    </citation>
    <scope>IDENTIFICATION</scope>
</reference>
<accession>A0ACD5VJD6</accession>
<evidence type="ECO:0000313" key="2">
    <source>
        <dbReference type="Proteomes" id="UP001732700"/>
    </source>
</evidence>
<keyword evidence="2" id="KW-1185">Reference proteome</keyword>
<dbReference type="Proteomes" id="UP001732700">
    <property type="component" value="Chromosome 3A"/>
</dbReference>
<reference evidence="1" key="1">
    <citation type="submission" date="2021-05" db="EMBL/GenBank/DDBJ databases">
        <authorList>
            <person name="Scholz U."/>
            <person name="Mascher M."/>
            <person name="Fiebig A."/>
        </authorList>
    </citation>
    <scope>NUCLEOTIDE SEQUENCE [LARGE SCALE GENOMIC DNA]</scope>
</reference>
<proteinExistence type="predicted"/>
<protein>
    <submittedName>
        <fullName evidence="1">Uncharacterized protein</fullName>
    </submittedName>
</protein>
<organism evidence="1 2">
    <name type="scientific">Avena sativa</name>
    <name type="common">Oat</name>
    <dbReference type="NCBI Taxonomy" id="4498"/>
    <lineage>
        <taxon>Eukaryota</taxon>
        <taxon>Viridiplantae</taxon>
        <taxon>Streptophyta</taxon>
        <taxon>Embryophyta</taxon>
        <taxon>Tracheophyta</taxon>
        <taxon>Spermatophyta</taxon>
        <taxon>Magnoliopsida</taxon>
        <taxon>Liliopsida</taxon>
        <taxon>Poales</taxon>
        <taxon>Poaceae</taxon>
        <taxon>BOP clade</taxon>
        <taxon>Pooideae</taxon>
        <taxon>Poodae</taxon>
        <taxon>Poeae</taxon>
        <taxon>Poeae Chloroplast Group 1 (Aveneae type)</taxon>
        <taxon>Aveninae</taxon>
        <taxon>Avena</taxon>
    </lineage>
</organism>
<name>A0ACD5VJD6_AVESA</name>
<sequence length="487" mass="54229">MDLAISALTGDLASRFISFLMNNCSDRLCSEEKVERLQQLLLRVHMVIEEAEGRYISNSCMLIQLKTLSAAMYQGYHVLDNIRYRQHKESSKELVSDSFPLSAYIPLKRSRTTTGASSTNKPSNSELQSALQNMEAAVGNMVEFVVLLGGCERISRRPYDAYLRVDSFMFGRHVEKQQIISFLLLHDVNNGPPEVLPITGGRGVGKKTLVAHVCDDERVRSHFASILHLNGDGLSRITDHERLPGRTLVAVEFVSDVDGDDWTEFYSSVTSLGRGSKVIIFGRDEKLKKFGTVKPISVNCLPFEEYRYLFKILAFGSSDPIDHPRLAAIVEEFAKVLGGSLVSANFIAHAMRKNPDAQFWLCKLNRVRMTVKLNMSRFGVHPSDLFDRGRPVHLNNGHYLLSPGAPSCPTPSASSPSNVSGKNLPKVMFGEEAGHIVPPKGDFELISWRSRLPPHTLFVHLVQYVPSCVDDKPETSLSGKKRPDLSA</sequence>
<dbReference type="EnsemblPlants" id="AVESA.00010b.r2.3AG0441820.1">
    <property type="protein sequence ID" value="AVESA.00010b.r2.3AG0441820.1.CDS.1"/>
    <property type="gene ID" value="AVESA.00010b.r2.3AG0441820"/>
</dbReference>